<feature type="non-terminal residue" evidence="2">
    <location>
        <position position="120"/>
    </location>
</feature>
<keyword evidence="1" id="KW-0732">Signal</keyword>
<dbReference type="GO" id="GO:0042597">
    <property type="term" value="C:periplasmic space"/>
    <property type="evidence" value="ECO:0007669"/>
    <property type="project" value="InterPro"/>
</dbReference>
<dbReference type="SUPFAM" id="SSF48435">
    <property type="entry name" value="Bacterial muramidases"/>
    <property type="match status" value="1"/>
</dbReference>
<dbReference type="InterPro" id="IPR008939">
    <property type="entry name" value="Lytic_TGlycosylase_superhlx_U"/>
</dbReference>
<evidence type="ECO:0000313" key="2">
    <source>
        <dbReference type="EMBL" id="AIA90955.1"/>
    </source>
</evidence>
<organism evidence="2">
    <name type="scientific">uncultured Brucella sp</name>
    <dbReference type="NCBI Taxonomy" id="577589"/>
    <lineage>
        <taxon>Bacteria</taxon>
        <taxon>Pseudomonadati</taxon>
        <taxon>Pseudomonadota</taxon>
        <taxon>Alphaproteobacteria</taxon>
        <taxon>Hyphomicrobiales</taxon>
        <taxon>Brucellaceae</taxon>
        <taxon>Brucella/Ochrobactrum group</taxon>
        <taxon>Brucella</taxon>
        <taxon>environmental samples</taxon>
    </lineage>
</organism>
<reference evidence="2" key="1">
    <citation type="journal article" date="2013" name="Environ. Microbiol.">
        <title>Seasonally variable intestinal metagenomes of the red palm weevil (Rhynchophorus ferrugineus).</title>
        <authorList>
            <person name="Jia S."/>
            <person name="Zhang X."/>
            <person name="Zhang G."/>
            <person name="Yin A."/>
            <person name="Zhang S."/>
            <person name="Li F."/>
            <person name="Wang L."/>
            <person name="Zhao D."/>
            <person name="Yun Q."/>
            <person name="Tala"/>
            <person name="Wang J."/>
            <person name="Sun G."/>
            <person name="Baabdullah M."/>
            <person name="Yu X."/>
            <person name="Hu S."/>
            <person name="Al-Mssallem I.S."/>
            <person name="Yu J."/>
        </authorList>
    </citation>
    <scope>NUCLEOTIDE SEQUENCE</scope>
</reference>
<name>A0A060CD75_9HYPH</name>
<accession>A0A060CD75</accession>
<dbReference type="AlphaFoldDB" id="A0A060CD75"/>
<evidence type="ECO:0000256" key="1">
    <source>
        <dbReference type="ARBA" id="ARBA00022729"/>
    </source>
</evidence>
<sequence length="120" mass="13381">MLKQFMRANIGRILNPPQMQLSTNSLLRDGLAAIDHNNAAQALAIRDRLPENSLDRDILTWMLALSGSPFVSAQFIKTAMEDLAEWPGQTTMRQNEERALLRENTASSLLVAAFSKESPK</sequence>
<protein>
    <submittedName>
        <fullName evidence="2">CAZy families GH23 protein</fullName>
    </submittedName>
</protein>
<dbReference type="EMBL" id="KF123649">
    <property type="protein sequence ID" value="AIA90955.1"/>
    <property type="molecule type" value="Genomic_DNA"/>
</dbReference>
<dbReference type="GO" id="GO:0004553">
    <property type="term" value="F:hydrolase activity, hydrolyzing O-glycosyl compounds"/>
    <property type="evidence" value="ECO:0007669"/>
    <property type="project" value="InterPro"/>
</dbReference>
<proteinExistence type="predicted"/>